<dbReference type="InterPro" id="IPR021047">
    <property type="entry name" value="Mannosyltransferase_CMT1"/>
</dbReference>
<protein>
    <submittedName>
        <fullName evidence="3">Capsular associated protein</fullName>
    </submittedName>
</protein>
<sequence>MSLIPHFPVPSVRHNGKSSLQSVLRHGFVVCSSIYVFVIIWQYTIAMLRTLMRGRLAVYLQLSFLFLGIVYLIVAYDKPSSWVIPYYSGDYPWPTKPDATTPAGAPAYTTSPSFPQVTSVAGSAQPPTTTDGASEKLKEGQVDDVAYHEAGAGAGENEEEDDEKDEEVKPTTPASDPPKPSQEELIAKARSLIPSILDPSDTSIDRMSCPPINTTRYAHLKASRWERKHKYFFALNLRQCVDLLPRLLGSVVEAIKFLGPSHCAVSIVEGNSDDGTLQVLELLRAELDRLGVKYYLRSSTLNPAAGDRIEKLSMLRAMALEPVTGILTPEDVSEFRISTTEPGANITRTKQLPLSSDATVLFLNDVSACAEDILELAHQRTRQSADMTCAMDWTHPAESDPVFYDVWVSRAVNGDLFFDIPADTASWEFSANLFFNEPVARSRLASNLPFQVFACWNGAVAFTAEPLVKNEVGFRAVRDKKGECFMGEPTIFCKDLWWAGYGRVAVVPSVNLEYSDNLGRRVKTEKGFVSDWVAKGINGSVREQIEWTGPPDMVKCMPTFNIQSWVSWNQTLGE</sequence>
<evidence type="ECO:0000256" key="2">
    <source>
        <dbReference type="SAM" id="Phobius"/>
    </source>
</evidence>
<dbReference type="PANTHER" id="PTHR34144">
    <property type="entry name" value="CHROMOSOME 8, WHOLE GENOME SHOTGUN SEQUENCE"/>
    <property type="match status" value="1"/>
</dbReference>
<accession>A0A420Y2R9</accession>
<name>A0A420Y2R9_9PEZI</name>
<feature type="compositionally biased region" description="Acidic residues" evidence="1">
    <location>
        <begin position="156"/>
        <end position="165"/>
    </location>
</feature>
<dbReference type="EMBL" id="QVQW01000060">
    <property type="protein sequence ID" value="RKU42159.1"/>
    <property type="molecule type" value="Genomic_DNA"/>
</dbReference>
<keyword evidence="2" id="KW-0472">Membrane</keyword>
<reference evidence="3 4" key="1">
    <citation type="submission" date="2018-08" db="EMBL/GenBank/DDBJ databases">
        <title>Draft genome of the lignicolous fungus Coniochaeta pulveracea.</title>
        <authorList>
            <person name="Borstlap C.J."/>
            <person name="De Witt R.N."/>
            <person name="Botha A."/>
            <person name="Volschenk H."/>
        </authorList>
    </citation>
    <scope>NUCLEOTIDE SEQUENCE [LARGE SCALE GENOMIC DNA]</scope>
    <source>
        <strain evidence="3 4">CAB683</strain>
    </source>
</reference>
<comment type="caution">
    <text evidence="3">The sequence shown here is derived from an EMBL/GenBank/DDBJ whole genome shotgun (WGS) entry which is preliminary data.</text>
</comment>
<keyword evidence="2" id="KW-1133">Transmembrane helix</keyword>
<evidence type="ECO:0000313" key="4">
    <source>
        <dbReference type="Proteomes" id="UP000275385"/>
    </source>
</evidence>
<dbReference type="AlphaFoldDB" id="A0A420Y2R9"/>
<evidence type="ECO:0000256" key="1">
    <source>
        <dbReference type="SAM" id="MobiDB-lite"/>
    </source>
</evidence>
<feature type="compositionally biased region" description="Low complexity" evidence="1">
    <location>
        <begin position="102"/>
        <end position="112"/>
    </location>
</feature>
<proteinExistence type="predicted"/>
<keyword evidence="2" id="KW-0812">Transmembrane</keyword>
<evidence type="ECO:0000313" key="3">
    <source>
        <dbReference type="EMBL" id="RKU42159.1"/>
    </source>
</evidence>
<feature type="compositionally biased region" description="Polar residues" evidence="1">
    <location>
        <begin position="113"/>
        <end position="132"/>
    </location>
</feature>
<dbReference type="Pfam" id="PF11735">
    <property type="entry name" value="CAP59_mtransfer"/>
    <property type="match status" value="1"/>
</dbReference>
<organism evidence="3 4">
    <name type="scientific">Coniochaeta pulveracea</name>
    <dbReference type="NCBI Taxonomy" id="177199"/>
    <lineage>
        <taxon>Eukaryota</taxon>
        <taxon>Fungi</taxon>
        <taxon>Dikarya</taxon>
        <taxon>Ascomycota</taxon>
        <taxon>Pezizomycotina</taxon>
        <taxon>Sordariomycetes</taxon>
        <taxon>Sordariomycetidae</taxon>
        <taxon>Coniochaetales</taxon>
        <taxon>Coniochaetaceae</taxon>
        <taxon>Coniochaeta</taxon>
    </lineage>
</organism>
<dbReference type="OrthoDB" id="262547at2759"/>
<feature type="region of interest" description="Disordered" evidence="1">
    <location>
        <begin position="102"/>
        <end position="139"/>
    </location>
</feature>
<dbReference type="PANTHER" id="PTHR34144:SF5">
    <property type="entry name" value="ALPHA-1,3-MANNOSYLTRANSFERASE CMT1"/>
    <property type="match status" value="1"/>
</dbReference>
<dbReference type="Proteomes" id="UP000275385">
    <property type="component" value="Unassembled WGS sequence"/>
</dbReference>
<feature type="transmembrane region" description="Helical" evidence="2">
    <location>
        <begin position="23"/>
        <end position="44"/>
    </location>
</feature>
<gene>
    <name evidence="3" type="primary">CAP59_1</name>
    <name evidence="3" type="ORF">DL546_000891</name>
</gene>
<keyword evidence="4" id="KW-1185">Reference proteome</keyword>
<feature type="transmembrane region" description="Helical" evidence="2">
    <location>
        <begin position="56"/>
        <end position="76"/>
    </location>
</feature>
<feature type="region of interest" description="Disordered" evidence="1">
    <location>
        <begin position="152"/>
        <end position="182"/>
    </location>
</feature>